<accession>A0A0E9QGL7</accession>
<reference evidence="1" key="1">
    <citation type="submission" date="2014-11" db="EMBL/GenBank/DDBJ databases">
        <authorList>
            <person name="Amaro Gonzalez C."/>
        </authorList>
    </citation>
    <scope>NUCLEOTIDE SEQUENCE</scope>
</reference>
<sequence>MSTSLMETQPFSLG</sequence>
<evidence type="ECO:0000313" key="1">
    <source>
        <dbReference type="EMBL" id="JAH15238.1"/>
    </source>
</evidence>
<organism evidence="1">
    <name type="scientific">Anguilla anguilla</name>
    <name type="common">European freshwater eel</name>
    <name type="synonym">Muraena anguilla</name>
    <dbReference type="NCBI Taxonomy" id="7936"/>
    <lineage>
        <taxon>Eukaryota</taxon>
        <taxon>Metazoa</taxon>
        <taxon>Chordata</taxon>
        <taxon>Craniata</taxon>
        <taxon>Vertebrata</taxon>
        <taxon>Euteleostomi</taxon>
        <taxon>Actinopterygii</taxon>
        <taxon>Neopterygii</taxon>
        <taxon>Teleostei</taxon>
        <taxon>Anguilliformes</taxon>
        <taxon>Anguillidae</taxon>
        <taxon>Anguilla</taxon>
    </lineage>
</organism>
<dbReference type="EMBL" id="GBXM01084332">
    <property type="protein sequence ID" value="JAH24245.1"/>
    <property type="molecule type" value="Transcribed_RNA"/>
</dbReference>
<proteinExistence type="predicted"/>
<dbReference type="EMBL" id="GBXM01093339">
    <property type="protein sequence ID" value="JAH15238.1"/>
    <property type="molecule type" value="Transcribed_RNA"/>
</dbReference>
<dbReference type="EMBL" id="GBXM01074439">
    <property type="protein sequence ID" value="JAH34138.1"/>
    <property type="molecule type" value="Transcribed_RNA"/>
</dbReference>
<protein>
    <submittedName>
        <fullName evidence="1">Uncharacterized protein</fullName>
    </submittedName>
</protein>
<reference evidence="1" key="2">
    <citation type="journal article" date="2015" name="Fish Shellfish Immunol.">
        <title>Early steps in the European eel (Anguilla anguilla)-Vibrio vulnificus interaction in the gills: Role of the RtxA13 toxin.</title>
        <authorList>
            <person name="Callol A."/>
            <person name="Pajuelo D."/>
            <person name="Ebbesson L."/>
            <person name="Teles M."/>
            <person name="MacKenzie S."/>
            <person name="Amaro C."/>
        </authorList>
    </citation>
    <scope>NUCLEOTIDE SEQUENCE</scope>
</reference>
<dbReference type="EMBL" id="GBXM01054827">
    <property type="protein sequence ID" value="JAH53750.1"/>
    <property type="molecule type" value="Transcribed_RNA"/>
</dbReference>
<name>A0A0E9QGL7_ANGAN</name>